<sequence>MKSAAIQIRDDLSIGNIRKDLARLSSLDSRVTGYPQAASGSKYIFDRLVEIGLQNVESREFSVTVPIDHGDSVIEVLSPEANLLHAFKLTPLWPNLVRTSLLADGIKHIVLAGETLKDIAESYQVDETTILADDRNKFLAIPVVEGSTVFIPTGGLTGPLLYGDDGELADFNGTNIGGFWHKLQDGDTLTTLARRYRITEASITDDILNEHLQKASDGIDNDEDSTIDEYGEIPLLSEILGWATDGIDNDADGWTDEIPGNDTDGIDNNNDGLVDESGEFVAASESHIFIPKGAITLLDFNSSTRYINAAMLGGTAVIFIQPETTIRGEAENKFGTVPANIPRFWISKEDAAVLTNLLEEQHAQGNQVNVRVRGKMTWERRVGQNIRGFLEGGDPTLRDELIVLTAYYDAMSVVPAMAPGADPTCGIATLMELARLFSQPQYRPGYSVLFVAVDGHFQGLAGMRAFMEGIGQDIVGSATDSPGTPTMHGLRRGLSTDVMEFEELGRRLLLSIDRSVLVDLPADFFHGIHNVKSNLDSLTTTLDGLAKTRSEIESLTEQQRDFSERQKKQTDRNRKREKQGFTGEEKSRLLANLARSKKEALQTTHFLRDIVSRLAETRTVALNTSRSAQRELIETLGLPTARLDTWAVKKLIHAIEIGSADEYGTHPNDGYLVPVQQGSDWQIPTPADLPQELVPDIEILNKTLADWELSDKRKFALMWTPEKILDRHLDLHSLNKAKEARSVLRNANDSQEVAIQQEIQLLEKVLVQIPDSQPIEDEIKGSIRQLKEAPMGTPSGDSLIYGGKFLSKAGIESLNTINTQLRQRLTESEDTVDATILIADLLKDKQGIFEIALRNARLERRRIQNLITTAGTLGREYLDEERLILENYLSDDEVEQALSLRSRISSYIIEKELFGIVKKRADTDIVVLENLAERLPALDTDLDEETKVLLRDNMLTLRNARFRNIQSRIEKMLRINTDEYNRKLRQIEAAIALQDLFNRYYTSLYISIDLSSQSNQFGVFNKGWFYDQQPEFVLRREFASIGNKLASYAEDADFGVRVRKLWQWTDDQIRQAVMARQWTVANGISDKSALEGKTLETLLSSHFNKLTGLSGVSRLMKMQFEQWRNQGEPSEDMLKDMDYIRKEVERFIRNDVRTAKKNRKNNIRTREQLDAMLQLRPEDPDTFSDEEIEDIKTLISIAGLGGESNFVNAISASGGKTWKTYIPGKIAFDSEVVTLVGKTGIAFATIEDARVLTDTPLDTIERVDLREGGNLHQQAQTLASLLIQALRDEEMPTAARVGNFYCNLFGDVVEFDARESALPNKPVPYPILTLRRKHKTMMGVRGDLFVMGDNKGNFEVAGLAMEGRATRRLGGAQEVEAYILDKDSGDIVYAPDLGNYGAKLLPNKVPINTRRRGCRVVTFPCVSTTIYDLVDQRYLRTLRELEVYDALTDSPPEKYGMSKPWQQEGVSAAEPIALVYSKPNTRIKIGMAYGQIGKRLLLIKATKSGMKNPTLYTGEGFVVRENGQIRLTPYVVVRDMWWLDENRSRLYKRFGISSDRLDKLHQFAHDYLARAETELLQSDYQQALKLARAAWGYESRAYPDVKQTGNDVVNGVMFYLALLMPFAYFMERLIFGFPSIHKQILGSFGIFLLVFFFLSQVHPAFQITTTPVIILIAFVVLALTVLVISIIVRKFEEQLEKIRQEGSKVYKADVGRLSASAAAFSLGISNMRKRKGRTVLTCCTLVILTFTVISFTSVRTFMHPNRTSLPQVTPRYTGLLIRDQYWRPLEEPVLTSVLNDLQKTQITFTALERLLQRKNELLVKQGQQPIDIADARSALEEDGFIEHVDEESVLIVRNVVAPRAWYQSSGTGDQSFVQLTRTPNVADSSPPTHQLTGEALTFAASMLVGMNESEPSVSGINRYLQYGKWFDPVDADEWPTAWPYAIVLPKGMAELLKITESDMGKATVSVYGADFTVVGVLGIGFKDLTDNDGEELTPVDYQLMQQQRSRGATGDETLEGELQKYLHLTPDSVAILPYQVVMNQGGTLRSVAVNMEPREDDPKLLDATDKLDLIMAPLMNRIALDFFVGRDKDTYLYSSIGMTSFSGMGNLFVPILIAALIVLNTMLGAVYERVREISIYSSVGLAPVHIAFLFLAEACVYAIVGAVLGYLMGQAIATTLVHFGWLAGLTLNYSSMSTVVATIIVMVVVLLSTLYPAIKASRMAVPDIERKWKLPEPEGDVWHFNLPFTVLEEEVLGLNVFMRDYFDAHADESASDFYTDQVAFSQAETEDSYQIGMMVWLAPYDLGVSQSIQFVTSQVGSEEEDLYKITLDVHRESGEIASWKRVNRRFLNLLRKQLLIWRTFSVDIRAEFHERGRTEGTGGSAEGTAQMDPVPTPAD</sequence>
<evidence type="ECO:0000259" key="11">
    <source>
        <dbReference type="Pfam" id="PF04389"/>
    </source>
</evidence>
<feature type="region of interest" description="Disordered" evidence="7">
    <location>
        <begin position="554"/>
        <end position="583"/>
    </location>
</feature>
<dbReference type="InterPro" id="IPR003838">
    <property type="entry name" value="ABC3_permease_C"/>
</dbReference>
<dbReference type="GO" id="GO:0022857">
    <property type="term" value="F:transmembrane transporter activity"/>
    <property type="evidence" value="ECO:0007669"/>
    <property type="project" value="TreeGrafter"/>
</dbReference>
<dbReference type="PANTHER" id="PTHR30572">
    <property type="entry name" value="MEMBRANE COMPONENT OF TRANSPORTER-RELATED"/>
    <property type="match status" value="1"/>
</dbReference>
<dbReference type="Pfam" id="PF04389">
    <property type="entry name" value="Peptidase_M28"/>
    <property type="match status" value="1"/>
</dbReference>
<dbReference type="Pfam" id="PF01476">
    <property type="entry name" value="LysM"/>
    <property type="match status" value="1"/>
</dbReference>
<evidence type="ECO:0000313" key="12">
    <source>
        <dbReference type="EMBL" id="CAI8009698.1"/>
    </source>
</evidence>
<feature type="transmembrane region" description="Helical" evidence="8">
    <location>
        <begin position="2139"/>
        <end position="2160"/>
    </location>
</feature>
<evidence type="ECO:0000256" key="2">
    <source>
        <dbReference type="ARBA" id="ARBA00022475"/>
    </source>
</evidence>
<dbReference type="InterPro" id="IPR018392">
    <property type="entry name" value="LysM"/>
</dbReference>
<evidence type="ECO:0000256" key="8">
    <source>
        <dbReference type="SAM" id="Phobius"/>
    </source>
</evidence>
<evidence type="ECO:0000256" key="4">
    <source>
        <dbReference type="ARBA" id="ARBA00022989"/>
    </source>
</evidence>
<keyword evidence="3 8" id="KW-0812">Transmembrane</keyword>
<reference evidence="12" key="1">
    <citation type="submission" date="2023-03" db="EMBL/GenBank/DDBJ databases">
        <authorList>
            <person name="Steffen K."/>
            <person name="Cardenas P."/>
        </authorList>
    </citation>
    <scope>NUCLEOTIDE SEQUENCE</scope>
</reference>
<protein>
    <submittedName>
        <fullName evidence="12">Uncharacterized ABC transporter permease MJ0797</fullName>
    </submittedName>
</protein>
<evidence type="ECO:0000256" key="6">
    <source>
        <dbReference type="ARBA" id="ARBA00038076"/>
    </source>
</evidence>
<feature type="region of interest" description="Disordered" evidence="7">
    <location>
        <begin position="2372"/>
        <end position="2395"/>
    </location>
</feature>
<gene>
    <name evidence="12" type="ORF">GBAR_LOCUS6474</name>
</gene>
<feature type="transmembrane region" description="Helical" evidence="8">
    <location>
        <begin position="1612"/>
        <end position="1633"/>
    </location>
</feature>
<feature type="domain" description="ABC3 transporter permease C-terminal" evidence="10">
    <location>
        <begin position="2108"/>
        <end position="2219"/>
    </location>
</feature>
<evidence type="ECO:0000256" key="5">
    <source>
        <dbReference type="ARBA" id="ARBA00023136"/>
    </source>
</evidence>
<evidence type="ECO:0000256" key="1">
    <source>
        <dbReference type="ARBA" id="ARBA00004651"/>
    </source>
</evidence>
<keyword evidence="2" id="KW-1003">Cell membrane</keyword>
<feature type="domain" description="Peptidase M28" evidence="11">
    <location>
        <begin position="385"/>
        <end position="468"/>
    </location>
</feature>
<feature type="transmembrane region" description="Helical" evidence="8">
    <location>
        <begin position="1667"/>
        <end position="1688"/>
    </location>
</feature>
<evidence type="ECO:0000259" key="10">
    <source>
        <dbReference type="Pfam" id="PF02687"/>
    </source>
</evidence>
<evidence type="ECO:0000256" key="7">
    <source>
        <dbReference type="SAM" id="MobiDB-lite"/>
    </source>
</evidence>
<keyword evidence="13" id="KW-1185">Reference proteome</keyword>
<dbReference type="PANTHER" id="PTHR30572:SF4">
    <property type="entry name" value="ABC TRANSPORTER PERMEASE YTRF"/>
    <property type="match status" value="1"/>
</dbReference>
<organism evidence="12 13">
    <name type="scientific">Geodia barretti</name>
    <name type="common">Barrett's horny sponge</name>
    <dbReference type="NCBI Taxonomy" id="519541"/>
    <lineage>
        <taxon>Eukaryota</taxon>
        <taxon>Metazoa</taxon>
        <taxon>Porifera</taxon>
        <taxon>Demospongiae</taxon>
        <taxon>Heteroscleromorpha</taxon>
        <taxon>Tetractinellida</taxon>
        <taxon>Astrophorina</taxon>
        <taxon>Geodiidae</taxon>
        <taxon>Geodia</taxon>
    </lineage>
</organism>
<comment type="similarity">
    <text evidence="6">Belongs to the ABC-4 integral membrane protein family.</text>
</comment>
<feature type="domain" description="LysM" evidence="9">
    <location>
        <begin position="181"/>
        <end position="204"/>
    </location>
</feature>
<evidence type="ECO:0000313" key="13">
    <source>
        <dbReference type="Proteomes" id="UP001174909"/>
    </source>
</evidence>
<keyword evidence="5 8" id="KW-0472">Membrane</keyword>
<evidence type="ECO:0000259" key="9">
    <source>
        <dbReference type="Pfam" id="PF01476"/>
    </source>
</evidence>
<keyword evidence="4 8" id="KW-1133">Transmembrane helix</keyword>
<comment type="caution">
    <text evidence="12">The sequence shown here is derived from an EMBL/GenBank/DDBJ whole genome shotgun (WGS) entry which is preliminary data.</text>
</comment>
<comment type="subcellular location">
    <subcellularLocation>
        <location evidence="1">Cell membrane</location>
        <topology evidence="1">Multi-pass membrane protein</topology>
    </subcellularLocation>
</comment>
<name>A0AA35W691_GEOBA</name>
<dbReference type="InterPro" id="IPR007484">
    <property type="entry name" value="Peptidase_M28"/>
</dbReference>
<feature type="compositionally biased region" description="Basic and acidic residues" evidence="7">
    <location>
        <begin position="554"/>
        <end position="574"/>
    </location>
</feature>
<feature type="transmembrane region" description="Helical" evidence="8">
    <location>
        <begin position="2194"/>
        <end position="2214"/>
    </location>
</feature>
<dbReference type="Proteomes" id="UP001174909">
    <property type="component" value="Unassembled WGS sequence"/>
</dbReference>
<accession>A0AA35W691</accession>
<proteinExistence type="inferred from homology"/>
<evidence type="ECO:0000256" key="3">
    <source>
        <dbReference type="ARBA" id="ARBA00022692"/>
    </source>
</evidence>
<feature type="transmembrane region" description="Helical" evidence="8">
    <location>
        <begin position="1734"/>
        <end position="1754"/>
    </location>
</feature>
<dbReference type="InterPro" id="IPR050250">
    <property type="entry name" value="Macrolide_Exporter_MacB"/>
</dbReference>
<feature type="transmembrane region" description="Helical" evidence="8">
    <location>
        <begin position="2107"/>
        <end position="2127"/>
    </location>
</feature>
<feature type="transmembrane region" description="Helical" evidence="8">
    <location>
        <begin position="1640"/>
        <end position="1661"/>
    </location>
</feature>
<dbReference type="SUPFAM" id="SSF53187">
    <property type="entry name" value="Zn-dependent exopeptidases"/>
    <property type="match status" value="1"/>
</dbReference>
<dbReference type="GO" id="GO:0005886">
    <property type="term" value="C:plasma membrane"/>
    <property type="evidence" value="ECO:0007669"/>
    <property type="project" value="UniProtKB-SubCell"/>
</dbReference>
<dbReference type="Pfam" id="PF02687">
    <property type="entry name" value="FtsX"/>
    <property type="match status" value="1"/>
</dbReference>
<dbReference type="EMBL" id="CASHTH010000987">
    <property type="protein sequence ID" value="CAI8009698.1"/>
    <property type="molecule type" value="Genomic_DNA"/>
</dbReference>
<dbReference type="Gene3D" id="3.40.630.10">
    <property type="entry name" value="Zn peptidases"/>
    <property type="match status" value="1"/>
</dbReference>